<dbReference type="InterPro" id="IPR053932">
    <property type="entry name" value="GeBP-like_DBD"/>
</dbReference>
<organism evidence="3">
    <name type="scientific">Cucumis melo</name>
    <name type="common">Muskmelon</name>
    <dbReference type="NCBI Taxonomy" id="3656"/>
    <lineage>
        <taxon>Eukaryota</taxon>
        <taxon>Viridiplantae</taxon>
        <taxon>Streptophyta</taxon>
        <taxon>Embryophyta</taxon>
        <taxon>Tracheophyta</taxon>
        <taxon>Spermatophyta</taxon>
        <taxon>Magnoliopsida</taxon>
        <taxon>eudicotyledons</taxon>
        <taxon>Gunneridae</taxon>
        <taxon>Pentapetalae</taxon>
        <taxon>rosids</taxon>
        <taxon>fabids</taxon>
        <taxon>Cucurbitales</taxon>
        <taxon>Cucurbitaceae</taxon>
        <taxon>Benincaseae</taxon>
        <taxon>Cucumis</taxon>
    </lineage>
</organism>
<evidence type="ECO:0000256" key="1">
    <source>
        <dbReference type="ARBA" id="ARBA00010820"/>
    </source>
</evidence>
<evidence type="ECO:0000259" key="2">
    <source>
        <dbReference type="Pfam" id="PF04504"/>
    </source>
</evidence>
<accession>A0A9I9EEW8</accession>
<dbReference type="Gramene" id="MELO3C032586.2.1">
    <property type="protein sequence ID" value="MELO3C032586.2.1"/>
    <property type="gene ID" value="MELO3C032586.2"/>
</dbReference>
<dbReference type="InterPro" id="IPR007592">
    <property type="entry name" value="GEBP"/>
</dbReference>
<dbReference type="AlphaFoldDB" id="A0A9I9EEW8"/>
<comment type="similarity">
    <text evidence="1">Belongs to the GeBP family.</text>
</comment>
<dbReference type="GO" id="GO:0006355">
    <property type="term" value="P:regulation of DNA-templated transcription"/>
    <property type="evidence" value="ECO:0007669"/>
    <property type="project" value="InterPro"/>
</dbReference>
<dbReference type="PANTHER" id="PTHR31662">
    <property type="entry name" value="BNAANNG10740D PROTEIN-RELATED"/>
    <property type="match status" value="1"/>
</dbReference>
<dbReference type="PANTHER" id="PTHR31662:SF33">
    <property type="entry name" value="DNA-BINDING STOREKEEPER PROTEIN TRANSCRIPTIONAL REGULATOR-LIKE PROTEIN"/>
    <property type="match status" value="1"/>
</dbReference>
<proteinExistence type="inferred from homology"/>
<sequence length="115" mass="13592">MIDHSAKKGSDPSLDMNAFHDFIKKSLHVDVTKAQLMYKIRRLKKKSRNNADIEGRRVQTQRSQKPTIRKGLNCRREYGAAKEFFELRLWSSSSQMLKALQRRTKEVTPVRHWLH</sequence>
<protein>
    <recommendedName>
        <fullName evidence="2">Glabrous enhancer-binding protein-like DBD domain-containing protein</fullName>
    </recommendedName>
</protein>
<reference evidence="3" key="1">
    <citation type="submission" date="2023-03" db="UniProtKB">
        <authorList>
            <consortium name="EnsemblPlants"/>
        </authorList>
    </citation>
    <scope>IDENTIFICATION</scope>
</reference>
<dbReference type="Pfam" id="PF04504">
    <property type="entry name" value="GeBP-like_DBD"/>
    <property type="match status" value="1"/>
</dbReference>
<name>A0A9I9EEW8_CUCME</name>
<feature type="domain" description="Glabrous enhancer-binding protein-like DBD" evidence="2">
    <location>
        <begin position="1"/>
        <end position="61"/>
    </location>
</feature>
<evidence type="ECO:0000313" key="3">
    <source>
        <dbReference type="EnsemblPlants" id="MELO3C032586.2.1"/>
    </source>
</evidence>
<dbReference type="EnsemblPlants" id="MELO3C032586.2.1">
    <property type="protein sequence ID" value="MELO3C032586.2.1"/>
    <property type="gene ID" value="MELO3C032586.2"/>
</dbReference>
<dbReference type="GO" id="GO:0005634">
    <property type="term" value="C:nucleus"/>
    <property type="evidence" value="ECO:0007669"/>
    <property type="project" value="TreeGrafter"/>
</dbReference>